<evidence type="ECO:0000259" key="5">
    <source>
        <dbReference type="PROSITE" id="PS51935"/>
    </source>
</evidence>
<comment type="similarity">
    <text evidence="1">Belongs to the peptidase C40 family.</text>
</comment>
<sequence>MNFGICKVSISPVRAEANDRSEMVTQLLFGEKVEVLKTKKNWIKIKADFDAYEGWVDEKHLQPIEESAFFDTETPCYYTTEPFNLIVANNEPTTLPLGAEIRNISNNTFQLGEDTYELYCETKQVEGLISREELILLAKNYLNVPYLWGGKSNFGIDCSGLVQQVYKFAKIHLPRDAKDQAQKGEMLGFVEEALPGDLAFFDNDEGQIIHVGIIIKNQHILHAHGKVRIDPIDSTGIFNTDMQKYSHKLRFIKRILPE</sequence>
<dbReference type="InterPro" id="IPR000064">
    <property type="entry name" value="NLP_P60_dom"/>
</dbReference>
<evidence type="ECO:0000256" key="3">
    <source>
        <dbReference type="ARBA" id="ARBA00022801"/>
    </source>
</evidence>
<dbReference type="Gene3D" id="3.90.1720.10">
    <property type="entry name" value="endopeptidase domain like (from Nostoc punctiforme)"/>
    <property type="match status" value="1"/>
</dbReference>
<dbReference type="Gene3D" id="2.30.30.40">
    <property type="entry name" value="SH3 Domains"/>
    <property type="match status" value="1"/>
</dbReference>
<proteinExistence type="inferred from homology"/>
<evidence type="ECO:0000256" key="1">
    <source>
        <dbReference type="ARBA" id="ARBA00007074"/>
    </source>
</evidence>
<dbReference type="Pfam" id="PF18348">
    <property type="entry name" value="SH3_16"/>
    <property type="match status" value="1"/>
</dbReference>
<name>A0A410JS13_ORNRH</name>
<protein>
    <submittedName>
        <fullName evidence="6">Hydrolase Nlp/P60</fullName>
    </submittedName>
</protein>
<dbReference type="InterPro" id="IPR041382">
    <property type="entry name" value="SH3_16"/>
</dbReference>
<dbReference type="PROSITE" id="PS51935">
    <property type="entry name" value="NLPC_P60"/>
    <property type="match status" value="1"/>
</dbReference>
<accession>A0A410JS13</accession>
<dbReference type="AlphaFoldDB" id="A0A410JS13"/>
<evidence type="ECO:0000256" key="2">
    <source>
        <dbReference type="ARBA" id="ARBA00022670"/>
    </source>
</evidence>
<keyword evidence="3 6" id="KW-0378">Hydrolase</keyword>
<dbReference type="InterPro" id="IPR038765">
    <property type="entry name" value="Papain-like_cys_pep_sf"/>
</dbReference>
<dbReference type="Proteomes" id="UP000287701">
    <property type="component" value="Chromosome"/>
</dbReference>
<dbReference type="PANTHER" id="PTHR47053:SF1">
    <property type="entry name" value="MUREIN DD-ENDOPEPTIDASE MEPH-RELATED"/>
    <property type="match status" value="1"/>
</dbReference>
<dbReference type="OrthoDB" id="9813368at2"/>
<gene>
    <name evidence="6" type="ORF">EQP59_06180</name>
</gene>
<organism evidence="6 7">
    <name type="scientific">Ornithobacterium rhinotracheale</name>
    <dbReference type="NCBI Taxonomy" id="28251"/>
    <lineage>
        <taxon>Bacteria</taxon>
        <taxon>Pseudomonadati</taxon>
        <taxon>Bacteroidota</taxon>
        <taxon>Flavobacteriia</taxon>
        <taxon>Flavobacteriales</taxon>
        <taxon>Weeksellaceae</taxon>
        <taxon>Ornithobacterium</taxon>
    </lineage>
</organism>
<keyword evidence="2" id="KW-0645">Protease</keyword>
<dbReference type="GO" id="GO:0006508">
    <property type="term" value="P:proteolysis"/>
    <property type="evidence" value="ECO:0007669"/>
    <property type="project" value="UniProtKB-KW"/>
</dbReference>
<feature type="domain" description="NlpC/P60" evidence="5">
    <location>
        <begin position="128"/>
        <end position="256"/>
    </location>
</feature>
<dbReference type="EMBL" id="CP035107">
    <property type="protein sequence ID" value="QAR30952.1"/>
    <property type="molecule type" value="Genomic_DNA"/>
</dbReference>
<dbReference type="Pfam" id="PF00877">
    <property type="entry name" value="NLPC_P60"/>
    <property type="match status" value="1"/>
</dbReference>
<reference evidence="6 7" key="1">
    <citation type="submission" date="2019-01" db="EMBL/GenBank/DDBJ databases">
        <title>Whole Genome of Ornithobacterium rhinotracheale FARPER-174b.</title>
        <authorList>
            <person name="Tataje-Lavanda L.A."/>
            <person name="Montalvan A."/>
            <person name="Montesinos R."/>
            <person name="Zimic M."/>
            <person name="Fernandez-Sanchez M."/>
            <person name="Fernandez-Diaz M."/>
        </authorList>
    </citation>
    <scope>NUCLEOTIDE SEQUENCE [LARGE SCALE GENOMIC DNA]</scope>
    <source>
        <strain evidence="6 7">FARPER-174b</strain>
    </source>
</reference>
<evidence type="ECO:0000256" key="4">
    <source>
        <dbReference type="ARBA" id="ARBA00022807"/>
    </source>
</evidence>
<dbReference type="PANTHER" id="PTHR47053">
    <property type="entry name" value="MUREIN DD-ENDOPEPTIDASE MEPH-RELATED"/>
    <property type="match status" value="1"/>
</dbReference>
<evidence type="ECO:0000313" key="7">
    <source>
        <dbReference type="Proteomes" id="UP000287701"/>
    </source>
</evidence>
<evidence type="ECO:0000313" key="6">
    <source>
        <dbReference type="EMBL" id="QAR30952.1"/>
    </source>
</evidence>
<dbReference type="RefSeq" id="WP_128501416.1">
    <property type="nucleotide sequence ID" value="NZ_CP035107.1"/>
</dbReference>
<keyword evidence="4" id="KW-0788">Thiol protease</keyword>
<dbReference type="GO" id="GO:0008234">
    <property type="term" value="F:cysteine-type peptidase activity"/>
    <property type="evidence" value="ECO:0007669"/>
    <property type="project" value="UniProtKB-KW"/>
</dbReference>
<dbReference type="InterPro" id="IPR051202">
    <property type="entry name" value="Peptidase_C40"/>
</dbReference>
<dbReference type="SUPFAM" id="SSF54001">
    <property type="entry name" value="Cysteine proteinases"/>
    <property type="match status" value="1"/>
</dbReference>